<dbReference type="EMBL" id="WBZC01000001">
    <property type="protein sequence ID" value="KAB3540946.1"/>
    <property type="molecule type" value="Genomic_DNA"/>
</dbReference>
<comment type="caution">
    <text evidence="6">The sequence shown here is derived from an EMBL/GenBank/DDBJ whole genome shotgun (WGS) entry which is preliminary data.</text>
</comment>
<dbReference type="SUPFAM" id="SSF48334">
    <property type="entry name" value="DNA repair protein MutS, domain III"/>
    <property type="match status" value="1"/>
</dbReference>
<evidence type="ECO:0000259" key="5">
    <source>
        <dbReference type="SMART" id="SM00534"/>
    </source>
</evidence>
<dbReference type="InterPro" id="IPR000432">
    <property type="entry name" value="DNA_mismatch_repair_MutS_C"/>
</dbReference>
<dbReference type="OrthoDB" id="9777812at2"/>
<feature type="domain" description="DNA mismatch repair proteins mutS family" evidence="5">
    <location>
        <begin position="341"/>
        <end position="544"/>
    </location>
</feature>
<evidence type="ECO:0000256" key="1">
    <source>
        <dbReference type="ARBA" id="ARBA00022741"/>
    </source>
</evidence>
<gene>
    <name evidence="6" type="ORF">F8154_00030</name>
</gene>
<evidence type="ECO:0000256" key="3">
    <source>
        <dbReference type="ARBA" id="ARBA00023125"/>
    </source>
</evidence>
<reference evidence="6 7" key="1">
    <citation type="submission" date="2019-10" db="EMBL/GenBank/DDBJ databases">
        <title>Alkaliphilus serpentinus sp. nov. and Alkaliphilus pronyensis sp. nov., two novel anaerobic alkaliphilic species isolated from the serpentinized-hosted hydrothermal field of the Prony Bay (New Caledonia).</title>
        <authorList>
            <person name="Postec A."/>
        </authorList>
    </citation>
    <scope>NUCLEOTIDE SEQUENCE [LARGE SCALE GENOMIC DNA]</scope>
    <source>
        <strain evidence="6 7">LacV</strain>
    </source>
</reference>
<dbReference type="AlphaFoldDB" id="A0A6I0FP00"/>
<dbReference type="SMART" id="SM00533">
    <property type="entry name" value="MUTSd"/>
    <property type="match status" value="1"/>
</dbReference>
<dbReference type="RefSeq" id="WP_151859533.1">
    <property type="nucleotide sequence ID" value="NZ_WBZC01000001.1"/>
</dbReference>
<sequence length="546" mass="61671">MISNSYMVPETLKAIGLDKVLNMLSIITPYGKRAKEALAPYFAKDIGELKEILNNFEFFKNTLEAEKGLLPQLKDNLQQYKDLQGTFERLKAGEVLDEVEIYEIKALAYSLIKLEEILNNCQLKKLKIISLKPMSKLFKLLDPDNKGIKSFYIYDSYNTELRNIRQTIKMLESTILKESKKAREDITKEFGVRIRPNGEITVFKNDSKTLHALANSPKVYLAFEGLNSFSYKVKSPKALNDLTLEIEDTRLKEEELELQVRVELSRKIKEWLEDAIYNTTIIGDLDLLIGKYVLNIKINGVKPHLVNKPVIKIKEGRHILVEKLLIDKGKKYTPIDLQLNTGVTLITGANMGGKTVTLKLIALIMVMAQLGLYVPAKEVELGAVDFIHLSIGDQQSIEAGLSTFGAEIKSLQQAIERVNETGLILMDELARGTNPKEGYAISKGIIQYLKAKTTISVITSHFDGLSEIKEVKHLQVKGLKREEIDLEMVKLRDGKYDEGLLENHMDYSLIEVEGNQTVPKDAIFIAKLMGLNEDIILEAEKAIKKT</sequence>
<keyword evidence="2" id="KW-0067">ATP-binding</keyword>
<evidence type="ECO:0000259" key="4">
    <source>
        <dbReference type="SMART" id="SM00533"/>
    </source>
</evidence>
<dbReference type="InterPro" id="IPR045076">
    <property type="entry name" value="MutS"/>
</dbReference>
<dbReference type="GO" id="GO:0030983">
    <property type="term" value="F:mismatched DNA binding"/>
    <property type="evidence" value="ECO:0007669"/>
    <property type="project" value="InterPro"/>
</dbReference>
<protein>
    <submittedName>
        <fullName evidence="6">DNA mismatch repair protein MutS</fullName>
    </submittedName>
</protein>
<evidence type="ECO:0000313" key="6">
    <source>
        <dbReference type="EMBL" id="KAB3540946.1"/>
    </source>
</evidence>
<dbReference type="SMART" id="SM00534">
    <property type="entry name" value="MUTSac"/>
    <property type="match status" value="1"/>
</dbReference>
<keyword evidence="3" id="KW-0238">DNA-binding</keyword>
<accession>A0A6I0FP00</accession>
<evidence type="ECO:0000313" key="7">
    <source>
        <dbReference type="Proteomes" id="UP000432715"/>
    </source>
</evidence>
<keyword evidence="7" id="KW-1185">Reference proteome</keyword>
<dbReference type="InterPro" id="IPR036187">
    <property type="entry name" value="DNA_mismatch_repair_MutS_sf"/>
</dbReference>
<dbReference type="InterPro" id="IPR027417">
    <property type="entry name" value="P-loop_NTPase"/>
</dbReference>
<organism evidence="6 7">
    <name type="scientific">Alkaliphilus pronyensis</name>
    <dbReference type="NCBI Taxonomy" id="1482732"/>
    <lineage>
        <taxon>Bacteria</taxon>
        <taxon>Bacillati</taxon>
        <taxon>Bacillota</taxon>
        <taxon>Clostridia</taxon>
        <taxon>Peptostreptococcales</taxon>
        <taxon>Natronincolaceae</taxon>
        <taxon>Alkaliphilus</taxon>
    </lineage>
</organism>
<dbReference type="SUPFAM" id="SSF52540">
    <property type="entry name" value="P-loop containing nucleoside triphosphate hydrolases"/>
    <property type="match status" value="1"/>
</dbReference>
<dbReference type="PANTHER" id="PTHR11361:SF14">
    <property type="entry name" value="DNA MISMATCH REPAIR PROTEIN MUTS, TYPE 2"/>
    <property type="match status" value="1"/>
</dbReference>
<dbReference type="PANTHER" id="PTHR11361">
    <property type="entry name" value="DNA MISMATCH REPAIR PROTEIN MUTS FAMILY MEMBER"/>
    <property type="match status" value="1"/>
</dbReference>
<dbReference type="Proteomes" id="UP000432715">
    <property type="component" value="Unassembled WGS sequence"/>
</dbReference>
<name>A0A6I0FP00_9FIRM</name>
<dbReference type="Gene3D" id="3.40.50.300">
    <property type="entry name" value="P-loop containing nucleotide triphosphate hydrolases"/>
    <property type="match status" value="1"/>
</dbReference>
<dbReference type="InterPro" id="IPR007696">
    <property type="entry name" value="DNA_mismatch_repair_MutS_core"/>
</dbReference>
<keyword evidence="1" id="KW-0547">Nucleotide-binding</keyword>
<dbReference type="GO" id="GO:0140664">
    <property type="term" value="F:ATP-dependent DNA damage sensor activity"/>
    <property type="evidence" value="ECO:0007669"/>
    <property type="project" value="InterPro"/>
</dbReference>
<dbReference type="GO" id="GO:0006298">
    <property type="term" value="P:mismatch repair"/>
    <property type="evidence" value="ECO:0007669"/>
    <property type="project" value="InterPro"/>
</dbReference>
<feature type="domain" description="DNA mismatch repair protein MutS core" evidence="4">
    <location>
        <begin position="12"/>
        <end position="324"/>
    </location>
</feature>
<evidence type="ECO:0000256" key="2">
    <source>
        <dbReference type="ARBA" id="ARBA00022840"/>
    </source>
</evidence>
<proteinExistence type="predicted"/>
<dbReference type="Pfam" id="PF00488">
    <property type="entry name" value="MutS_V"/>
    <property type="match status" value="1"/>
</dbReference>
<dbReference type="GO" id="GO:0005524">
    <property type="term" value="F:ATP binding"/>
    <property type="evidence" value="ECO:0007669"/>
    <property type="project" value="UniProtKB-KW"/>
</dbReference>